<dbReference type="CDD" id="cd07153">
    <property type="entry name" value="Fur_like"/>
    <property type="match status" value="1"/>
</dbReference>
<dbReference type="EMBL" id="SRIB01000017">
    <property type="protein sequence ID" value="TFZ39177.1"/>
    <property type="molecule type" value="Genomic_DNA"/>
</dbReference>
<dbReference type="Gene3D" id="3.30.1490.190">
    <property type="match status" value="1"/>
</dbReference>
<evidence type="ECO:0000256" key="3">
    <source>
        <dbReference type="ARBA" id="ARBA00022833"/>
    </source>
</evidence>
<evidence type="ECO:0000256" key="1">
    <source>
        <dbReference type="ARBA" id="ARBA00007957"/>
    </source>
</evidence>
<evidence type="ECO:0000256" key="5">
    <source>
        <dbReference type="ARBA" id="ARBA00023125"/>
    </source>
</evidence>
<evidence type="ECO:0000256" key="7">
    <source>
        <dbReference type="PIRSR" id="PIRSR602481-1"/>
    </source>
</evidence>
<dbReference type="OrthoDB" id="8659436at2"/>
<dbReference type="PANTHER" id="PTHR33202">
    <property type="entry name" value="ZINC UPTAKE REGULATION PROTEIN"/>
    <property type="match status" value="1"/>
</dbReference>
<evidence type="ECO:0000313" key="9">
    <source>
        <dbReference type="Proteomes" id="UP000298381"/>
    </source>
</evidence>
<dbReference type="InterPro" id="IPR043135">
    <property type="entry name" value="Fur_C"/>
</dbReference>
<keyword evidence="4" id="KW-0805">Transcription regulation</keyword>
<keyword evidence="9" id="KW-1185">Reference proteome</keyword>
<evidence type="ECO:0000256" key="4">
    <source>
        <dbReference type="ARBA" id="ARBA00023015"/>
    </source>
</evidence>
<dbReference type="InterPro" id="IPR002481">
    <property type="entry name" value="FUR"/>
</dbReference>
<organism evidence="8 9">
    <name type="scientific">Soehngenia longivitae</name>
    <dbReference type="NCBI Taxonomy" id="2562294"/>
    <lineage>
        <taxon>Bacteria</taxon>
        <taxon>Bacillati</taxon>
        <taxon>Bacillota</taxon>
        <taxon>Tissierellia</taxon>
        <taxon>Tissierellales</taxon>
        <taxon>Tissierellaceae</taxon>
        <taxon>Soehngenia</taxon>
    </lineage>
</organism>
<feature type="binding site" evidence="7">
    <location>
        <position position="96"/>
    </location>
    <ligand>
        <name>Zn(2+)</name>
        <dbReference type="ChEBI" id="CHEBI:29105"/>
    </ligand>
</feature>
<sequence>MNNEAIVAVLKENKMRPSFIRVKIYTLLVESRIHPTVDEIYEQLSKEILTLSKTTVYNTLKLFIDKGIVRAINIEGNELRFEAERGFHGHFKCRVCGKIYDIPMGEDVMTKELEGFMIDDIQVLVSGVCPDCE</sequence>
<dbReference type="PANTHER" id="PTHR33202:SF8">
    <property type="entry name" value="PEROXIDE-RESPONSIVE REPRESSOR PERR"/>
    <property type="match status" value="1"/>
</dbReference>
<keyword evidence="3 7" id="KW-0862">Zinc</keyword>
<feature type="binding site" evidence="7">
    <location>
        <position position="93"/>
    </location>
    <ligand>
        <name>Zn(2+)</name>
        <dbReference type="ChEBI" id="CHEBI:29105"/>
    </ligand>
</feature>
<dbReference type="RefSeq" id="WP_135271702.1">
    <property type="nucleotide sequence ID" value="NZ_SRIB01000017.1"/>
</dbReference>
<proteinExistence type="inferred from homology"/>
<accession>A0A4Z0D0Z3</accession>
<dbReference type="Proteomes" id="UP000298381">
    <property type="component" value="Unassembled WGS sequence"/>
</dbReference>
<feature type="binding site" evidence="7">
    <location>
        <position position="132"/>
    </location>
    <ligand>
        <name>Zn(2+)</name>
        <dbReference type="ChEBI" id="CHEBI:29105"/>
    </ligand>
</feature>
<dbReference type="Gene3D" id="1.10.10.10">
    <property type="entry name" value="Winged helix-like DNA-binding domain superfamily/Winged helix DNA-binding domain"/>
    <property type="match status" value="1"/>
</dbReference>
<dbReference type="GO" id="GO:0003700">
    <property type="term" value="F:DNA-binding transcription factor activity"/>
    <property type="evidence" value="ECO:0007669"/>
    <property type="project" value="InterPro"/>
</dbReference>
<keyword evidence="6" id="KW-0804">Transcription</keyword>
<keyword evidence="5" id="KW-0238">DNA-binding</keyword>
<keyword evidence="2" id="KW-0678">Repressor</keyword>
<protein>
    <submittedName>
        <fullName evidence="8">Transcriptional repressor</fullName>
    </submittedName>
</protein>
<keyword evidence="7" id="KW-0479">Metal-binding</keyword>
<dbReference type="Pfam" id="PF01475">
    <property type="entry name" value="FUR"/>
    <property type="match status" value="1"/>
</dbReference>
<evidence type="ECO:0000256" key="2">
    <source>
        <dbReference type="ARBA" id="ARBA00022491"/>
    </source>
</evidence>
<dbReference type="SUPFAM" id="SSF46785">
    <property type="entry name" value="Winged helix' DNA-binding domain"/>
    <property type="match status" value="1"/>
</dbReference>
<comment type="caution">
    <text evidence="8">The sequence shown here is derived from an EMBL/GenBank/DDBJ whole genome shotgun (WGS) entry which is preliminary data.</text>
</comment>
<evidence type="ECO:0000313" key="8">
    <source>
        <dbReference type="EMBL" id="TFZ39177.1"/>
    </source>
</evidence>
<dbReference type="GO" id="GO:1900376">
    <property type="term" value="P:regulation of secondary metabolite biosynthetic process"/>
    <property type="evidence" value="ECO:0007669"/>
    <property type="project" value="TreeGrafter"/>
</dbReference>
<comment type="similarity">
    <text evidence="1">Belongs to the Fur family.</text>
</comment>
<dbReference type="GO" id="GO:0045892">
    <property type="term" value="P:negative regulation of DNA-templated transcription"/>
    <property type="evidence" value="ECO:0007669"/>
    <property type="project" value="TreeGrafter"/>
</dbReference>
<evidence type="ECO:0000256" key="6">
    <source>
        <dbReference type="ARBA" id="ARBA00023163"/>
    </source>
</evidence>
<dbReference type="InterPro" id="IPR036390">
    <property type="entry name" value="WH_DNA-bd_sf"/>
</dbReference>
<name>A0A4Z0D0Z3_9FIRM</name>
<gene>
    <name evidence="8" type="ORF">E4100_08915</name>
</gene>
<reference evidence="8 9" key="1">
    <citation type="submission" date="2019-03" db="EMBL/GenBank/DDBJ databases">
        <title>Draft genome sequence data and analysis of a Fermenting Bacterium, Soehngenia longevitae strain 1933PT, isolated from petroleum reservoir in Azerbaijan.</title>
        <authorList>
            <person name="Grouzdev D.S."/>
            <person name="Bidzhieva S.K."/>
            <person name="Sokolova D.S."/>
            <person name="Tourova T.P."/>
            <person name="Poltaraus A.B."/>
            <person name="Nazina T.N."/>
        </authorList>
    </citation>
    <scope>NUCLEOTIDE SEQUENCE [LARGE SCALE GENOMIC DNA]</scope>
    <source>
        <strain evidence="8 9">1933P</strain>
    </source>
</reference>
<comment type="cofactor">
    <cofactor evidence="7">
        <name>Zn(2+)</name>
        <dbReference type="ChEBI" id="CHEBI:29105"/>
    </cofactor>
    <text evidence="7">Binds 1 zinc ion per subunit.</text>
</comment>
<dbReference type="AlphaFoldDB" id="A0A4Z0D0Z3"/>
<dbReference type="InterPro" id="IPR036388">
    <property type="entry name" value="WH-like_DNA-bd_sf"/>
</dbReference>
<dbReference type="GO" id="GO:0000976">
    <property type="term" value="F:transcription cis-regulatory region binding"/>
    <property type="evidence" value="ECO:0007669"/>
    <property type="project" value="TreeGrafter"/>
</dbReference>
<dbReference type="GO" id="GO:0008270">
    <property type="term" value="F:zinc ion binding"/>
    <property type="evidence" value="ECO:0007669"/>
    <property type="project" value="TreeGrafter"/>
</dbReference>
<feature type="binding site" evidence="7">
    <location>
        <position position="129"/>
    </location>
    <ligand>
        <name>Zn(2+)</name>
        <dbReference type="ChEBI" id="CHEBI:29105"/>
    </ligand>
</feature>